<feature type="transmembrane region" description="Helical" evidence="6">
    <location>
        <begin position="86"/>
        <end position="112"/>
    </location>
</feature>
<feature type="transmembrane region" description="Helical" evidence="6">
    <location>
        <begin position="21"/>
        <end position="46"/>
    </location>
</feature>
<dbReference type="SUPFAM" id="SSF103473">
    <property type="entry name" value="MFS general substrate transporter"/>
    <property type="match status" value="1"/>
</dbReference>
<feature type="transmembrane region" description="Helical" evidence="6">
    <location>
        <begin position="172"/>
        <end position="194"/>
    </location>
</feature>
<protein>
    <submittedName>
        <fullName evidence="8">MFS transporter</fullName>
    </submittedName>
</protein>
<reference evidence="9" key="1">
    <citation type="journal article" date="2019" name="Int. J. Syst. Evol. Microbiol.">
        <title>The Global Catalogue of Microorganisms (GCM) 10K type strain sequencing project: providing services to taxonomists for standard genome sequencing and annotation.</title>
        <authorList>
            <consortium name="The Broad Institute Genomics Platform"/>
            <consortium name="The Broad Institute Genome Sequencing Center for Infectious Disease"/>
            <person name="Wu L."/>
            <person name="Ma J."/>
        </authorList>
    </citation>
    <scope>NUCLEOTIDE SEQUENCE [LARGE SCALE GENOMIC DNA]</scope>
    <source>
        <strain evidence="9">KCTC 33576</strain>
    </source>
</reference>
<keyword evidence="3 6" id="KW-0812">Transmembrane</keyword>
<feature type="transmembrane region" description="Helical" evidence="6">
    <location>
        <begin position="253"/>
        <end position="272"/>
    </location>
</feature>
<dbReference type="PANTHER" id="PTHR43124">
    <property type="entry name" value="PURINE EFFLUX PUMP PBUE"/>
    <property type="match status" value="1"/>
</dbReference>
<evidence type="ECO:0000256" key="5">
    <source>
        <dbReference type="ARBA" id="ARBA00023136"/>
    </source>
</evidence>
<dbReference type="InterPro" id="IPR036259">
    <property type="entry name" value="MFS_trans_sf"/>
</dbReference>
<dbReference type="InterPro" id="IPR011701">
    <property type="entry name" value="MFS"/>
</dbReference>
<evidence type="ECO:0000256" key="1">
    <source>
        <dbReference type="ARBA" id="ARBA00004651"/>
    </source>
</evidence>
<feature type="domain" description="Major facilitator superfamily (MFS) profile" evidence="7">
    <location>
        <begin position="20"/>
        <end position="395"/>
    </location>
</feature>
<feature type="transmembrane region" description="Helical" evidence="6">
    <location>
        <begin position="305"/>
        <end position="325"/>
    </location>
</feature>
<keyword evidence="4 6" id="KW-1133">Transmembrane helix</keyword>
<evidence type="ECO:0000256" key="3">
    <source>
        <dbReference type="ARBA" id="ARBA00022692"/>
    </source>
</evidence>
<dbReference type="Proteomes" id="UP001597391">
    <property type="component" value="Unassembled WGS sequence"/>
</dbReference>
<comment type="caution">
    <text evidence="8">The sequence shown here is derived from an EMBL/GenBank/DDBJ whole genome shotgun (WGS) entry which is preliminary data.</text>
</comment>
<dbReference type="PANTHER" id="PTHR43124:SF3">
    <property type="entry name" value="CHLORAMPHENICOL EFFLUX PUMP RV0191"/>
    <property type="match status" value="1"/>
</dbReference>
<keyword evidence="9" id="KW-1185">Reference proteome</keyword>
<accession>A0ABW5XDF2</accession>
<evidence type="ECO:0000259" key="7">
    <source>
        <dbReference type="PROSITE" id="PS50850"/>
    </source>
</evidence>
<dbReference type="PROSITE" id="PS50850">
    <property type="entry name" value="MFS"/>
    <property type="match status" value="1"/>
</dbReference>
<evidence type="ECO:0000313" key="8">
    <source>
        <dbReference type="EMBL" id="MFD2839139.1"/>
    </source>
</evidence>
<feature type="transmembrane region" description="Helical" evidence="6">
    <location>
        <begin position="148"/>
        <end position="166"/>
    </location>
</feature>
<dbReference type="InterPro" id="IPR050189">
    <property type="entry name" value="MFS_Efflux_Transporters"/>
</dbReference>
<feature type="transmembrane region" description="Helical" evidence="6">
    <location>
        <begin position="215"/>
        <end position="238"/>
    </location>
</feature>
<evidence type="ECO:0000313" key="9">
    <source>
        <dbReference type="Proteomes" id="UP001597391"/>
    </source>
</evidence>
<feature type="transmembrane region" description="Helical" evidence="6">
    <location>
        <begin position="372"/>
        <end position="391"/>
    </location>
</feature>
<sequence>MTQQHGSGSTQSTPTQQKLALLALALGGFTIGTTEFATMGILTNIADGLEVSIPTAGHAITAYALGVVIGAPVIAVMSARMSRSTLVAWLMGAYAVANILSALAPSMGLLILGRFIAGLPHGVFFGVGAVVGTAVVGQARRGHAMSMMLGGLTIANVIGVPLSSWVGQNLGWQAAFVIVGVLGFITVVSLVMLLPKVPPAPGANPASELKALKNGRLWAMFVAAAIGFGGMFTVYSYVKPLVMYEAGMAEEHVPFVLALFGLGMTFGTFFAGRLMDINVVRTVQAGFITTSASLIFLGFVEEHVVLVLIALFAVGFTSQLLALPLQGLLMDLSPKAPSLGAALCHSALNTANANGAFLGGLFITWGLGYTSLAWLGLGLTVIGFALVALFLPRKKPRDLDALLAESE</sequence>
<dbReference type="RefSeq" id="WP_377464566.1">
    <property type="nucleotide sequence ID" value="NZ_JBHUOP010000001.1"/>
</dbReference>
<evidence type="ECO:0000256" key="6">
    <source>
        <dbReference type="SAM" id="Phobius"/>
    </source>
</evidence>
<dbReference type="InterPro" id="IPR020846">
    <property type="entry name" value="MFS_dom"/>
</dbReference>
<evidence type="ECO:0000256" key="4">
    <source>
        <dbReference type="ARBA" id="ARBA00022989"/>
    </source>
</evidence>
<feature type="transmembrane region" description="Helical" evidence="6">
    <location>
        <begin position="118"/>
        <end position="136"/>
    </location>
</feature>
<comment type="subcellular location">
    <subcellularLocation>
        <location evidence="1">Cell membrane</location>
        <topology evidence="1">Multi-pass membrane protein</topology>
    </subcellularLocation>
</comment>
<name>A0ABW5XDF2_9MICO</name>
<keyword evidence="2" id="KW-1003">Cell membrane</keyword>
<proteinExistence type="predicted"/>
<keyword evidence="5 6" id="KW-0472">Membrane</keyword>
<organism evidence="8 9">
    <name type="scientific">Populibacterium corticicola</name>
    <dbReference type="NCBI Taxonomy" id="1812826"/>
    <lineage>
        <taxon>Bacteria</taxon>
        <taxon>Bacillati</taxon>
        <taxon>Actinomycetota</taxon>
        <taxon>Actinomycetes</taxon>
        <taxon>Micrococcales</taxon>
        <taxon>Jonesiaceae</taxon>
        <taxon>Populibacterium</taxon>
    </lineage>
</organism>
<evidence type="ECO:0000256" key="2">
    <source>
        <dbReference type="ARBA" id="ARBA00022475"/>
    </source>
</evidence>
<feature type="transmembrane region" description="Helical" evidence="6">
    <location>
        <begin position="58"/>
        <end position="79"/>
    </location>
</feature>
<dbReference type="EMBL" id="JBHUOP010000001">
    <property type="protein sequence ID" value="MFD2839139.1"/>
    <property type="molecule type" value="Genomic_DNA"/>
</dbReference>
<dbReference type="CDD" id="cd17324">
    <property type="entry name" value="MFS_NepI_like"/>
    <property type="match status" value="1"/>
</dbReference>
<dbReference type="Pfam" id="PF07690">
    <property type="entry name" value="MFS_1"/>
    <property type="match status" value="1"/>
</dbReference>
<dbReference type="Gene3D" id="1.20.1250.20">
    <property type="entry name" value="MFS general substrate transporter like domains"/>
    <property type="match status" value="2"/>
</dbReference>
<gene>
    <name evidence="8" type="ORF">ACFSYH_00930</name>
</gene>